<dbReference type="Gene3D" id="3.20.20.220">
    <property type="match status" value="1"/>
</dbReference>
<evidence type="ECO:0000256" key="7">
    <source>
        <dbReference type="ARBA" id="ARBA00023002"/>
    </source>
</evidence>
<dbReference type="EC" id="1.5.1.54" evidence="12"/>
<evidence type="ECO:0000313" key="14">
    <source>
        <dbReference type="Proteomes" id="UP001651880"/>
    </source>
</evidence>
<dbReference type="RefSeq" id="WP_255227794.1">
    <property type="nucleotide sequence ID" value="NZ_JAJEKE010000010.1"/>
</dbReference>
<dbReference type="PANTHER" id="PTHR45754:SF3">
    <property type="entry name" value="METHYLENETETRAHYDROFOLATE REDUCTASE (NADPH)"/>
    <property type="match status" value="1"/>
</dbReference>
<evidence type="ECO:0000256" key="11">
    <source>
        <dbReference type="ARBA" id="ARBA00048628"/>
    </source>
</evidence>
<comment type="similarity">
    <text evidence="3 12">Belongs to the methylenetetrahydrofolate reductase family.</text>
</comment>
<reference evidence="13 14" key="1">
    <citation type="submission" date="2021-10" db="EMBL/GenBank/DDBJ databases">
        <title>Lutispora strain m25 sp. nov., a thermophilic, non-spore-forming bacterium isolated from a lab-scale methanogenic bioreactor digesting anaerobic sludge.</title>
        <authorList>
            <person name="El Houari A."/>
            <person name="Mcdonald J."/>
        </authorList>
    </citation>
    <scope>NUCLEOTIDE SEQUENCE [LARGE SCALE GENOMIC DNA]</scope>
    <source>
        <strain evidence="14">m25</strain>
    </source>
</reference>
<keyword evidence="8" id="KW-0520">NAD</keyword>
<dbReference type="EMBL" id="JAJEKE010000010">
    <property type="protein sequence ID" value="MCQ1530275.1"/>
    <property type="molecule type" value="Genomic_DNA"/>
</dbReference>
<evidence type="ECO:0000256" key="2">
    <source>
        <dbReference type="ARBA" id="ARBA00004777"/>
    </source>
</evidence>
<dbReference type="InterPro" id="IPR004620">
    <property type="entry name" value="MTHF_reductase_bac"/>
</dbReference>
<evidence type="ECO:0000256" key="6">
    <source>
        <dbReference type="ARBA" id="ARBA00022827"/>
    </source>
</evidence>
<keyword evidence="5 12" id="KW-0285">Flavoprotein</keyword>
<keyword evidence="7 12" id="KW-0560">Oxidoreductase</keyword>
<keyword evidence="14" id="KW-1185">Reference proteome</keyword>
<accession>A0ABT1NG85</accession>
<dbReference type="NCBIfam" id="TIGR00676">
    <property type="entry name" value="fadh2"/>
    <property type="match status" value="1"/>
</dbReference>
<comment type="caution">
    <text evidence="13">The sequence shown here is derived from an EMBL/GenBank/DDBJ whole genome shotgun (WGS) entry which is preliminary data.</text>
</comment>
<dbReference type="CDD" id="cd00537">
    <property type="entry name" value="MTHFR"/>
    <property type="match status" value="1"/>
</dbReference>
<evidence type="ECO:0000256" key="3">
    <source>
        <dbReference type="ARBA" id="ARBA00006743"/>
    </source>
</evidence>
<dbReference type="InterPro" id="IPR029041">
    <property type="entry name" value="FAD-linked_oxidoreductase-like"/>
</dbReference>
<dbReference type="GO" id="GO:0004489">
    <property type="term" value="F:methylenetetrahydrofolate reductase [NAD(P)H] activity"/>
    <property type="evidence" value="ECO:0007669"/>
    <property type="project" value="UniProtKB-EC"/>
</dbReference>
<protein>
    <recommendedName>
        <fullName evidence="12">Methylenetetrahydrofolate reductase</fullName>
        <ecNumber evidence="12">1.5.1.54</ecNumber>
    </recommendedName>
</protein>
<evidence type="ECO:0000256" key="5">
    <source>
        <dbReference type="ARBA" id="ARBA00022630"/>
    </source>
</evidence>
<evidence type="ECO:0000256" key="8">
    <source>
        <dbReference type="ARBA" id="ARBA00023027"/>
    </source>
</evidence>
<dbReference type="PANTHER" id="PTHR45754">
    <property type="entry name" value="METHYLENETETRAHYDROFOLATE REDUCTASE"/>
    <property type="match status" value="1"/>
</dbReference>
<organism evidence="13 14">
    <name type="scientific">Lutispora saccharofermentans</name>
    <dbReference type="NCBI Taxonomy" id="3024236"/>
    <lineage>
        <taxon>Bacteria</taxon>
        <taxon>Bacillati</taxon>
        <taxon>Bacillota</taxon>
        <taxon>Clostridia</taxon>
        <taxon>Lutisporales</taxon>
        <taxon>Lutisporaceae</taxon>
        <taxon>Lutispora</taxon>
    </lineage>
</organism>
<evidence type="ECO:0000256" key="12">
    <source>
        <dbReference type="RuleBase" id="RU003862"/>
    </source>
</evidence>
<comment type="pathway">
    <text evidence="2 12">One-carbon metabolism; tetrahydrofolate interconversion.</text>
</comment>
<keyword evidence="4" id="KW-0028">Amino-acid biosynthesis</keyword>
<evidence type="ECO:0000313" key="13">
    <source>
        <dbReference type="EMBL" id="MCQ1530275.1"/>
    </source>
</evidence>
<evidence type="ECO:0000256" key="1">
    <source>
        <dbReference type="ARBA" id="ARBA00001974"/>
    </source>
</evidence>
<dbReference type="Proteomes" id="UP001651880">
    <property type="component" value="Unassembled WGS sequence"/>
</dbReference>
<comment type="catalytic activity">
    <reaction evidence="11">
        <text>(6S)-5-methyl-5,6,7,8-tetrahydrofolate + NAD(+) = (6R)-5,10-methylene-5,6,7,8-tetrahydrofolate + NADH + H(+)</text>
        <dbReference type="Rhea" id="RHEA:19821"/>
        <dbReference type="ChEBI" id="CHEBI:15378"/>
        <dbReference type="ChEBI" id="CHEBI:15636"/>
        <dbReference type="ChEBI" id="CHEBI:18608"/>
        <dbReference type="ChEBI" id="CHEBI:57540"/>
        <dbReference type="ChEBI" id="CHEBI:57945"/>
        <dbReference type="EC" id="1.5.1.54"/>
    </reaction>
    <physiologicalReaction direction="right-to-left" evidence="11">
        <dbReference type="Rhea" id="RHEA:19823"/>
    </physiologicalReaction>
</comment>
<keyword evidence="6 12" id="KW-0274">FAD</keyword>
<evidence type="ECO:0000256" key="10">
    <source>
        <dbReference type="ARBA" id="ARBA00034478"/>
    </source>
</evidence>
<evidence type="ECO:0000256" key="9">
    <source>
        <dbReference type="ARBA" id="ARBA00023167"/>
    </source>
</evidence>
<dbReference type="InterPro" id="IPR003171">
    <property type="entry name" value="Mehydrof_redctse-like"/>
</dbReference>
<gene>
    <name evidence="13" type="primary">metF</name>
    <name evidence="13" type="ORF">LJD61_12040</name>
</gene>
<keyword evidence="9" id="KW-0486">Methionine biosynthesis</keyword>
<proteinExistence type="inferred from homology"/>
<evidence type="ECO:0000256" key="4">
    <source>
        <dbReference type="ARBA" id="ARBA00022605"/>
    </source>
</evidence>
<dbReference type="Pfam" id="PF02219">
    <property type="entry name" value="MTHFR"/>
    <property type="match status" value="1"/>
</dbReference>
<sequence length="297" mass="32805">MKIKELFNKSPVISLEIFPPKPETSIDTVFDTIDALSDLKPDFISVTYGAGGSSKSHTVQIADIIKNKYGIEALAHLTCISSTKKEVEDILARLRSSNIENVLALRGDRPQDGTCILEEAEYGYAKDLIAHIRNFGGFSIGAACYPEVHVEARDSLSDLRSLKAKVESGADFLITQLFLDNNFFYDFKEKLDLIDVNIPVSAGIMPVINKKQIERITSLCGASIPAKFKRILDKYENNPEALKEAGIAYAAEQIIDLLSSGVDGIHLYTMNKPEVARKIIGQISNIRSYLGNNIKYA</sequence>
<comment type="pathway">
    <text evidence="10">Amino-acid biosynthesis; L-methionine biosynthesis via de novo pathway.</text>
</comment>
<name>A0ABT1NG85_9FIRM</name>
<dbReference type="SUPFAM" id="SSF51730">
    <property type="entry name" value="FAD-linked oxidoreductase"/>
    <property type="match status" value="1"/>
</dbReference>
<comment type="cofactor">
    <cofactor evidence="1 12">
        <name>FAD</name>
        <dbReference type="ChEBI" id="CHEBI:57692"/>
    </cofactor>
</comment>